<dbReference type="Pfam" id="PF02082">
    <property type="entry name" value="Rrf2"/>
    <property type="match status" value="1"/>
</dbReference>
<dbReference type="EMBL" id="QUWV01000149">
    <property type="protein sequence ID" value="RFD18841.1"/>
    <property type="molecule type" value="Genomic_DNA"/>
</dbReference>
<dbReference type="GO" id="GO:0005829">
    <property type="term" value="C:cytosol"/>
    <property type="evidence" value="ECO:0007669"/>
    <property type="project" value="TreeGrafter"/>
</dbReference>
<sequence>MRLTLHTDYALRTLMYLAVHTDRLSSIREIATAYGISENHLMKIIHRLALGGFIETIRGRGGGMRLARPASAIRIGDVVRHTEEDMALVGCLQSGGAKDTAPCLLADACRLRGALGEALGSFMTVLDGYTLADVVTSHERQRLA</sequence>
<dbReference type="PROSITE" id="PS51197">
    <property type="entry name" value="HTH_RRF2_2"/>
    <property type="match status" value="1"/>
</dbReference>
<proteinExistence type="predicted"/>
<evidence type="ECO:0000256" key="1">
    <source>
        <dbReference type="ARBA" id="ARBA00023125"/>
    </source>
</evidence>
<keyword evidence="3" id="KW-1185">Reference proteome</keyword>
<accession>A0A371YX99</accession>
<comment type="caution">
    <text evidence="2">The sequence shown here is derived from an EMBL/GenBank/DDBJ whole genome shotgun (WGS) entry which is preliminary data.</text>
</comment>
<evidence type="ECO:0000313" key="3">
    <source>
        <dbReference type="Proteomes" id="UP000262371"/>
    </source>
</evidence>
<protein>
    <submittedName>
        <fullName evidence="2">Rrf2 family transcriptional regulator</fullName>
    </submittedName>
</protein>
<evidence type="ECO:0000313" key="2">
    <source>
        <dbReference type="EMBL" id="RFD18841.1"/>
    </source>
</evidence>
<gene>
    <name evidence="2" type="ORF">DY926_14355</name>
</gene>
<dbReference type="InterPro" id="IPR036388">
    <property type="entry name" value="WH-like_DNA-bd_sf"/>
</dbReference>
<dbReference type="InterPro" id="IPR000944">
    <property type="entry name" value="Tscrpt_reg_Rrf2"/>
</dbReference>
<dbReference type="SUPFAM" id="SSF46785">
    <property type="entry name" value="Winged helix' DNA-binding domain"/>
    <property type="match status" value="1"/>
</dbReference>
<dbReference type="GO" id="GO:0003700">
    <property type="term" value="F:DNA-binding transcription factor activity"/>
    <property type="evidence" value="ECO:0007669"/>
    <property type="project" value="TreeGrafter"/>
</dbReference>
<dbReference type="GO" id="GO:0003677">
    <property type="term" value="F:DNA binding"/>
    <property type="evidence" value="ECO:0007669"/>
    <property type="project" value="UniProtKB-KW"/>
</dbReference>
<dbReference type="RefSeq" id="WP_116703988.1">
    <property type="nucleotide sequence ID" value="NZ_QUWV01000149.1"/>
</dbReference>
<organism evidence="2 3">
    <name type="scientific">Komagataeibacter melaceti</name>
    <dbReference type="NCBI Taxonomy" id="2766577"/>
    <lineage>
        <taxon>Bacteria</taxon>
        <taxon>Pseudomonadati</taxon>
        <taxon>Pseudomonadota</taxon>
        <taxon>Alphaproteobacteria</taxon>
        <taxon>Acetobacterales</taxon>
        <taxon>Acetobacteraceae</taxon>
        <taxon>Komagataeibacter</taxon>
    </lineage>
</organism>
<dbReference type="AlphaFoldDB" id="A0A371YX99"/>
<dbReference type="PANTHER" id="PTHR33221:SF4">
    <property type="entry name" value="HTH-TYPE TRANSCRIPTIONAL REPRESSOR NSRR"/>
    <property type="match status" value="1"/>
</dbReference>
<dbReference type="Proteomes" id="UP000262371">
    <property type="component" value="Unassembled WGS sequence"/>
</dbReference>
<dbReference type="PANTHER" id="PTHR33221">
    <property type="entry name" value="WINGED HELIX-TURN-HELIX TRANSCRIPTIONAL REGULATOR, RRF2 FAMILY"/>
    <property type="match status" value="1"/>
</dbReference>
<dbReference type="Gene3D" id="1.10.10.10">
    <property type="entry name" value="Winged helix-like DNA-binding domain superfamily/Winged helix DNA-binding domain"/>
    <property type="match status" value="1"/>
</dbReference>
<dbReference type="OrthoDB" id="9795923at2"/>
<dbReference type="InterPro" id="IPR036390">
    <property type="entry name" value="WH_DNA-bd_sf"/>
</dbReference>
<name>A0A371YX99_9PROT</name>
<keyword evidence="1" id="KW-0238">DNA-binding</keyword>
<dbReference type="NCBIfam" id="TIGR00738">
    <property type="entry name" value="rrf2_super"/>
    <property type="match status" value="1"/>
</dbReference>
<reference evidence="2 3" key="1">
    <citation type="submission" date="2018-08" db="EMBL/GenBank/DDBJ databases">
        <title>Komagataeibacter sp. AV 382.</title>
        <authorList>
            <person name="Skraban J."/>
            <person name="Trcek J."/>
        </authorList>
    </citation>
    <scope>NUCLEOTIDE SEQUENCE [LARGE SCALE GENOMIC DNA]</scope>
    <source>
        <strain evidence="2 3">AV 382</strain>
    </source>
</reference>